<feature type="compositionally biased region" description="Low complexity" evidence="1">
    <location>
        <begin position="733"/>
        <end position="751"/>
    </location>
</feature>
<feature type="compositionally biased region" description="Polar residues" evidence="1">
    <location>
        <begin position="52"/>
        <end position="83"/>
    </location>
</feature>
<dbReference type="InterPro" id="IPR001849">
    <property type="entry name" value="PH_domain"/>
</dbReference>
<feature type="compositionally biased region" description="Acidic residues" evidence="1">
    <location>
        <begin position="1008"/>
        <end position="1022"/>
    </location>
</feature>
<proteinExistence type="predicted"/>
<dbReference type="Proteomes" id="UP000738325">
    <property type="component" value="Unassembled WGS sequence"/>
</dbReference>
<feature type="region of interest" description="Disordered" evidence="1">
    <location>
        <begin position="145"/>
        <end position="172"/>
    </location>
</feature>
<feature type="compositionally biased region" description="Polar residues" evidence="1">
    <location>
        <begin position="145"/>
        <end position="171"/>
    </location>
</feature>
<feature type="domain" description="PH" evidence="2">
    <location>
        <begin position="180"/>
        <end position="282"/>
    </location>
</feature>
<feature type="compositionally biased region" description="Low complexity" evidence="1">
    <location>
        <begin position="764"/>
        <end position="781"/>
    </location>
</feature>
<feature type="compositionally biased region" description="Pro residues" evidence="1">
    <location>
        <begin position="848"/>
        <end position="859"/>
    </location>
</feature>
<keyword evidence="4" id="KW-1185">Reference proteome</keyword>
<dbReference type="Pfam" id="PF00169">
    <property type="entry name" value="PH"/>
    <property type="match status" value="1"/>
</dbReference>
<feature type="compositionally biased region" description="Low complexity" evidence="1">
    <location>
        <begin position="820"/>
        <end position="832"/>
    </location>
</feature>
<feature type="compositionally biased region" description="Low complexity" evidence="1">
    <location>
        <begin position="424"/>
        <end position="434"/>
    </location>
</feature>
<feature type="region of interest" description="Disordered" evidence="1">
    <location>
        <begin position="285"/>
        <end position="321"/>
    </location>
</feature>
<dbReference type="EMBL" id="JAAAIP010000386">
    <property type="protein sequence ID" value="KAG0318166.1"/>
    <property type="molecule type" value="Genomic_DNA"/>
</dbReference>
<feature type="compositionally biased region" description="Pro residues" evidence="1">
    <location>
        <begin position="938"/>
        <end position="949"/>
    </location>
</feature>
<dbReference type="InterPro" id="IPR011993">
    <property type="entry name" value="PH-like_dom_sf"/>
</dbReference>
<evidence type="ECO:0000259" key="2">
    <source>
        <dbReference type="PROSITE" id="PS50003"/>
    </source>
</evidence>
<evidence type="ECO:0000313" key="3">
    <source>
        <dbReference type="EMBL" id="KAG0318166.1"/>
    </source>
</evidence>
<feature type="region of interest" description="Disordered" evidence="1">
    <location>
        <begin position="375"/>
        <end position="407"/>
    </location>
</feature>
<feature type="compositionally biased region" description="Pro residues" evidence="1">
    <location>
        <begin position="382"/>
        <end position="395"/>
    </location>
</feature>
<dbReference type="OrthoDB" id="185175at2759"/>
<name>A0A9P6UST5_9FUNG</name>
<feature type="compositionally biased region" description="Low complexity" evidence="1">
    <location>
        <begin position="861"/>
        <end position="881"/>
    </location>
</feature>
<dbReference type="AlphaFoldDB" id="A0A9P6UST5"/>
<dbReference type="CDD" id="cd00821">
    <property type="entry name" value="PH"/>
    <property type="match status" value="1"/>
</dbReference>
<sequence>MQMLHPQRPPTRPSHRTFDPSPRSTPIPGSHAQRQLHHLSSHHRYPSHSYSDNDSVTTSRDNRDTASNSNTFRQSPDLTSVMTTDDDASSAASFRQRPRKLSKAGSMPSPLGPASSFSSAKNSSASALSAPFSFLNLSGAKSGSNYGGSVSHHNASTVGSTTDPTGKTPSQLRVRHLDHDSIYAGYLTKFSSRTFFSRKQWKRRYFILSEKSLHCFKSSDPQHPLLESLILSPEAIICVTDVFAGKRFCLQISCPGEKNWYVLADTATEMSGWLKELKNAVQRVRHVPQPGRSGRSGTQYSDSSEISDMSGPTSATATVTTTLRIPSVPTIPSLYDPSFESLSPSTMASSTLASVRQSYVPQQLYTLSPHRDLYRGISSSLNPPPRSFTPMPSTPMPGAVSYQQQQQPSSLYLQHLGQNQQLRLQQQQQQQQQQQEEEARRKLNSSLSTIPPDYTSFGSIMERAEAMALAQKEQVSSSWSAPTRVERSDIHYATVPRSKRDSIMSTASSVATTSTYTAQPSRPYRASIMVDGSETSASLSHRGSQRLGGMLPMSSSSYSSSRPLSPISSRPLSPSSARTSPRSSLVISPPPRSIHRPSSMAIRHSTQILPPLQMAAGGKPSLASSETSSTSTSNNNNNININNNSSSSSNNSSSNNNNNNSSSISSSNNNNRFSFNPPTSRLPATPAPDASSVTHRPLSRLSSVRDQRQPGTSDHSGPGTKRASTIGTSTLYNGSSNGSSNSISNSIGKSNSISKSNGISNGIGSGVNSNGNSNGNSASNGVMVHPRHPRELALSRGESNLKRNSTIGSSSLSNANSIVGNGTESSGNSGTGHNRQLSLPIHTKYVLPAPPTGQAPTEPPVSASASTSVSSSAVNGSSGSTRPLMHRPAGSNAALRPISSLMNNVASLGGGVARRPSSEIKRDVFGAGPSRLSTVILPPEPKTAVPMPPKATKGALPAPPTSALPQKPSGTTNIHDSDKQRTRRSINNSSNNASGRGGNGLAGFGSILEEEEDDDDDDDEQGEYVSRLQFEELEAARAAAEPGLDPESNATTPTTATRPEYYATKSSKVVEYIFPSESFAP</sequence>
<dbReference type="PROSITE" id="PS50003">
    <property type="entry name" value="PH_DOMAIN"/>
    <property type="match status" value="1"/>
</dbReference>
<feature type="region of interest" description="Disordered" evidence="1">
    <location>
        <begin position="1"/>
        <end position="120"/>
    </location>
</feature>
<feature type="compositionally biased region" description="Polar residues" evidence="1">
    <location>
        <begin position="1048"/>
        <end position="1057"/>
    </location>
</feature>
<feature type="compositionally biased region" description="Polar residues" evidence="1">
    <location>
        <begin position="802"/>
        <end position="819"/>
    </location>
</feature>
<feature type="compositionally biased region" description="Low complexity" evidence="1">
    <location>
        <begin position="624"/>
        <end position="671"/>
    </location>
</feature>
<feature type="compositionally biased region" description="Polar residues" evidence="1">
    <location>
        <begin position="722"/>
        <end position="732"/>
    </location>
</feature>
<feature type="region of interest" description="Disordered" evidence="1">
    <location>
        <begin position="930"/>
        <end position="1066"/>
    </location>
</feature>
<feature type="compositionally biased region" description="Low complexity" evidence="1">
    <location>
        <begin position="551"/>
        <end position="587"/>
    </location>
</feature>
<feature type="compositionally biased region" description="Low complexity" evidence="1">
    <location>
        <begin position="985"/>
        <end position="994"/>
    </location>
</feature>
<accession>A0A9P6UST5</accession>
<evidence type="ECO:0000313" key="4">
    <source>
        <dbReference type="Proteomes" id="UP000738325"/>
    </source>
</evidence>
<evidence type="ECO:0000256" key="1">
    <source>
        <dbReference type="SAM" id="MobiDB-lite"/>
    </source>
</evidence>
<dbReference type="SMART" id="SM00233">
    <property type="entry name" value="PH"/>
    <property type="match status" value="1"/>
</dbReference>
<feature type="region of interest" description="Disordered" evidence="1">
    <location>
        <begin position="764"/>
        <end position="890"/>
    </location>
</feature>
<dbReference type="Gene3D" id="2.30.29.30">
    <property type="entry name" value="Pleckstrin-homology domain (PH domain)/Phosphotyrosine-binding domain (PTB)"/>
    <property type="match status" value="1"/>
</dbReference>
<reference evidence="3" key="1">
    <citation type="journal article" date="2020" name="Fungal Divers.">
        <title>Resolving the Mortierellaceae phylogeny through synthesis of multi-gene phylogenetics and phylogenomics.</title>
        <authorList>
            <person name="Vandepol N."/>
            <person name="Liber J."/>
            <person name="Desiro A."/>
            <person name="Na H."/>
            <person name="Kennedy M."/>
            <person name="Barry K."/>
            <person name="Grigoriev I.V."/>
            <person name="Miller A.N."/>
            <person name="O'Donnell K."/>
            <person name="Stajich J.E."/>
            <person name="Bonito G."/>
        </authorList>
    </citation>
    <scope>NUCLEOTIDE SEQUENCE</scope>
    <source>
        <strain evidence="3">REB-010B</strain>
    </source>
</reference>
<gene>
    <name evidence="3" type="ORF">BGZ99_005832</name>
</gene>
<dbReference type="SUPFAM" id="SSF50729">
    <property type="entry name" value="PH domain-like"/>
    <property type="match status" value="1"/>
</dbReference>
<feature type="compositionally biased region" description="Basic residues" evidence="1">
    <location>
        <begin position="34"/>
        <end position="46"/>
    </location>
</feature>
<feature type="compositionally biased region" description="Polar residues" evidence="1">
    <location>
        <begin position="295"/>
        <end position="312"/>
    </location>
</feature>
<protein>
    <recommendedName>
        <fullName evidence="2">PH domain-containing protein</fullName>
    </recommendedName>
</protein>
<feature type="region of interest" description="Disordered" evidence="1">
    <location>
        <begin position="535"/>
        <end position="597"/>
    </location>
</feature>
<feature type="region of interest" description="Disordered" evidence="1">
    <location>
        <begin position="424"/>
        <end position="455"/>
    </location>
</feature>
<comment type="caution">
    <text evidence="3">The sequence shown here is derived from an EMBL/GenBank/DDBJ whole genome shotgun (WGS) entry which is preliminary data.</text>
</comment>
<feature type="region of interest" description="Disordered" evidence="1">
    <location>
        <begin position="613"/>
        <end position="751"/>
    </location>
</feature>
<organism evidence="3 4">
    <name type="scientific">Dissophora globulifera</name>
    <dbReference type="NCBI Taxonomy" id="979702"/>
    <lineage>
        <taxon>Eukaryota</taxon>
        <taxon>Fungi</taxon>
        <taxon>Fungi incertae sedis</taxon>
        <taxon>Mucoromycota</taxon>
        <taxon>Mortierellomycotina</taxon>
        <taxon>Mortierellomycetes</taxon>
        <taxon>Mortierellales</taxon>
        <taxon>Mortierellaceae</taxon>
        <taxon>Dissophora</taxon>
    </lineage>
</organism>